<keyword evidence="2" id="KW-1185">Reference proteome</keyword>
<organism evidence="1 2">
    <name type="scientific">Dorcoceras hygrometricum</name>
    <dbReference type="NCBI Taxonomy" id="472368"/>
    <lineage>
        <taxon>Eukaryota</taxon>
        <taxon>Viridiplantae</taxon>
        <taxon>Streptophyta</taxon>
        <taxon>Embryophyta</taxon>
        <taxon>Tracheophyta</taxon>
        <taxon>Spermatophyta</taxon>
        <taxon>Magnoliopsida</taxon>
        <taxon>eudicotyledons</taxon>
        <taxon>Gunneridae</taxon>
        <taxon>Pentapetalae</taxon>
        <taxon>asterids</taxon>
        <taxon>lamiids</taxon>
        <taxon>Lamiales</taxon>
        <taxon>Gesneriaceae</taxon>
        <taxon>Didymocarpoideae</taxon>
        <taxon>Trichosporeae</taxon>
        <taxon>Loxocarpinae</taxon>
        <taxon>Dorcoceras</taxon>
    </lineage>
</organism>
<sequence length="122" mass="13565">MHFDTADIPLGTDTAVEHILLPTIAAPPTTDLSEQFVQLRASVSQLSINQLKTQSSIGNLQNHLLSRIDDLEKASADARTQQDQDLRGHFKSVRQEVQIQKTALSFEVHEFKQGVRAQSGIF</sequence>
<evidence type="ECO:0000313" key="1">
    <source>
        <dbReference type="EMBL" id="KZT76163.1"/>
    </source>
</evidence>
<accession>A0A2Z6ZZC1</accession>
<evidence type="ECO:0000313" key="2">
    <source>
        <dbReference type="Proteomes" id="UP000250235"/>
    </source>
</evidence>
<protein>
    <submittedName>
        <fullName evidence="1">7-deoxyloganetic acid glucosyltransferase-like</fullName>
    </submittedName>
</protein>
<dbReference type="GO" id="GO:0016740">
    <property type="term" value="F:transferase activity"/>
    <property type="evidence" value="ECO:0007669"/>
    <property type="project" value="UniProtKB-KW"/>
</dbReference>
<proteinExistence type="predicted"/>
<dbReference type="Proteomes" id="UP000250235">
    <property type="component" value="Unassembled WGS sequence"/>
</dbReference>
<reference evidence="1 2" key="1">
    <citation type="journal article" date="2015" name="Proc. Natl. Acad. Sci. U.S.A.">
        <title>The resurrection genome of Boea hygrometrica: A blueprint for survival of dehydration.</title>
        <authorList>
            <person name="Xiao L."/>
            <person name="Yang G."/>
            <person name="Zhang L."/>
            <person name="Yang X."/>
            <person name="Zhao S."/>
            <person name="Ji Z."/>
            <person name="Zhou Q."/>
            <person name="Hu M."/>
            <person name="Wang Y."/>
            <person name="Chen M."/>
            <person name="Xu Y."/>
            <person name="Jin H."/>
            <person name="Xiao X."/>
            <person name="Hu G."/>
            <person name="Bao F."/>
            <person name="Hu Y."/>
            <person name="Wan P."/>
            <person name="Li L."/>
            <person name="Deng X."/>
            <person name="Kuang T."/>
            <person name="Xiang C."/>
            <person name="Zhu J.K."/>
            <person name="Oliver M.J."/>
            <person name="He Y."/>
        </authorList>
    </citation>
    <scope>NUCLEOTIDE SEQUENCE [LARGE SCALE GENOMIC DNA]</scope>
    <source>
        <strain evidence="2">cv. XS01</strain>
    </source>
</reference>
<dbReference type="EMBL" id="KV147055">
    <property type="protein sequence ID" value="KZT76163.1"/>
    <property type="molecule type" value="Genomic_DNA"/>
</dbReference>
<keyword evidence="1" id="KW-0808">Transferase</keyword>
<gene>
    <name evidence="1" type="ORF">F511_46812</name>
</gene>
<name>A0A2Z6ZZC1_9LAMI</name>
<dbReference type="AlphaFoldDB" id="A0A2Z6ZZC1"/>